<evidence type="ECO:0000313" key="1">
    <source>
        <dbReference type="EMBL" id="QEG34352.1"/>
    </source>
</evidence>
<dbReference type="KEGG" id="bgok:Pr1d_16270"/>
<accession>A0A5B9QA65</accession>
<dbReference type="AlphaFoldDB" id="A0A5B9QA65"/>
<organism evidence="1 2">
    <name type="scientific">Bythopirellula goksoeyrii</name>
    <dbReference type="NCBI Taxonomy" id="1400387"/>
    <lineage>
        <taxon>Bacteria</taxon>
        <taxon>Pseudomonadati</taxon>
        <taxon>Planctomycetota</taxon>
        <taxon>Planctomycetia</taxon>
        <taxon>Pirellulales</taxon>
        <taxon>Lacipirellulaceae</taxon>
        <taxon>Bythopirellula</taxon>
    </lineage>
</organism>
<proteinExistence type="predicted"/>
<gene>
    <name evidence="1" type="ORF">Pr1d_16270</name>
</gene>
<evidence type="ECO:0000313" key="2">
    <source>
        <dbReference type="Proteomes" id="UP000323917"/>
    </source>
</evidence>
<dbReference type="RefSeq" id="WP_148073016.1">
    <property type="nucleotide sequence ID" value="NZ_CP042913.1"/>
</dbReference>
<dbReference type="OrthoDB" id="289778at2"/>
<keyword evidence="2" id="KW-1185">Reference proteome</keyword>
<dbReference type="InterPro" id="IPR044054">
    <property type="entry name" value="Rv0078B"/>
</dbReference>
<dbReference type="EMBL" id="CP042913">
    <property type="protein sequence ID" value="QEG34352.1"/>
    <property type="molecule type" value="Genomic_DNA"/>
</dbReference>
<name>A0A5B9QA65_9BACT</name>
<dbReference type="Pfam" id="PF18993">
    <property type="entry name" value="Rv0078B"/>
    <property type="match status" value="1"/>
</dbReference>
<protein>
    <submittedName>
        <fullName evidence="1">Uncharacterized protein</fullName>
    </submittedName>
</protein>
<dbReference type="Proteomes" id="UP000323917">
    <property type="component" value="Chromosome"/>
</dbReference>
<reference evidence="1 2" key="1">
    <citation type="submission" date="2019-08" db="EMBL/GenBank/DDBJ databases">
        <title>Deep-cultivation of Planctomycetes and their phenomic and genomic characterization uncovers novel biology.</title>
        <authorList>
            <person name="Wiegand S."/>
            <person name="Jogler M."/>
            <person name="Boedeker C."/>
            <person name="Pinto D."/>
            <person name="Vollmers J."/>
            <person name="Rivas-Marin E."/>
            <person name="Kohn T."/>
            <person name="Peeters S.H."/>
            <person name="Heuer A."/>
            <person name="Rast P."/>
            <person name="Oberbeckmann S."/>
            <person name="Bunk B."/>
            <person name="Jeske O."/>
            <person name="Meyerdierks A."/>
            <person name="Storesund J.E."/>
            <person name="Kallscheuer N."/>
            <person name="Luecker S."/>
            <person name="Lage O.M."/>
            <person name="Pohl T."/>
            <person name="Merkel B.J."/>
            <person name="Hornburger P."/>
            <person name="Mueller R.-W."/>
            <person name="Bruemmer F."/>
            <person name="Labrenz M."/>
            <person name="Spormann A.M."/>
            <person name="Op den Camp H."/>
            <person name="Overmann J."/>
            <person name="Amann R."/>
            <person name="Jetten M.S.M."/>
            <person name="Mascher T."/>
            <person name="Medema M.H."/>
            <person name="Devos D.P."/>
            <person name="Kaster A.-K."/>
            <person name="Ovreas L."/>
            <person name="Rohde M."/>
            <person name="Galperin M.Y."/>
            <person name="Jogler C."/>
        </authorList>
    </citation>
    <scope>NUCLEOTIDE SEQUENCE [LARGE SCALE GENOMIC DNA]</scope>
    <source>
        <strain evidence="1 2">Pr1d</strain>
    </source>
</reference>
<sequence>MPERPFRIEVVDDQMAEVLRGKTPAERLRIAHGMWSHASQLIQRMLKAEHPEWTESQIRAQVAWRLSHGAI</sequence>